<reference evidence="2 3" key="1">
    <citation type="submission" date="2016-12" db="EMBL/GenBank/DDBJ databases">
        <title>The draft genome sequence of Actinophytocola xinjiangensis.</title>
        <authorList>
            <person name="Wang W."/>
            <person name="Yuan L."/>
        </authorList>
    </citation>
    <scope>NUCLEOTIDE SEQUENCE [LARGE SCALE GENOMIC DNA]</scope>
    <source>
        <strain evidence="2 3">CGMCC 4.4663</strain>
    </source>
</reference>
<dbReference type="Proteomes" id="UP000185696">
    <property type="component" value="Unassembled WGS sequence"/>
</dbReference>
<feature type="region of interest" description="Disordered" evidence="1">
    <location>
        <begin position="182"/>
        <end position="206"/>
    </location>
</feature>
<evidence type="ECO:0000313" key="3">
    <source>
        <dbReference type="Proteomes" id="UP000185696"/>
    </source>
</evidence>
<proteinExistence type="predicted"/>
<evidence type="ECO:0000313" key="2">
    <source>
        <dbReference type="EMBL" id="OLF09671.1"/>
    </source>
</evidence>
<dbReference type="InterPro" id="IPR023213">
    <property type="entry name" value="CAT-like_dom_sf"/>
</dbReference>
<name>A0A7Z1AXU7_9PSEU</name>
<evidence type="ECO:0000256" key="1">
    <source>
        <dbReference type="SAM" id="MobiDB-lite"/>
    </source>
</evidence>
<dbReference type="AlphaFoldDB" id="A0A7Z1AXU7"/>
<organism evidence="2 3">
    <name type="scientific">Actinophytocola xinjiangensis</name>
    <dbReference type="NCBI Taxonomy" id="485602"/>
    <lineage>
        <taxon>Bacteria</taxon>
        <taxon>Bacillati</taxon>
        <taxon>Actinomycetota</taxon>
        <taxon>Actinomycetes</taxon>
        <taxon>Pseudonocardiales</taxon>
        <taxon>Pseudonocardiaceae</taxon>
    </lineage>
</organism>
<dbReference type="Gene3D" id="3.30.559.10">
    <property type="entry name" value="Chloramphenicol acetyltransferase-like domain"/>
    <property type="match status" value="1"/>
</dbReference>
<dbReference type="EMBL" id="MSIF01000008">
    <property type="protein sequence ID" value="OLF09671.1"/>
    <property type="molecule type" value="Genomic_DNA"/>
</dbReference>
<accession>A0A7Z1AXU7</accession>
<protein>
    <submittedName>
        <fullName evidence="2">Uncharacterized protein</fullName>
    </submittedName>
</protein>
<gene>
    <name evidence="2" type="ORF">BLA60_17910</name>
</gene>
<keyword evidence="3" id="KW-1185">Reference proteome</keyword>
<sequence>MLYTAYRAGEPDPLPPLPFQYADFAVWQRGRVDEPAMLDQLAHWLDRLTGASALELLSDHPRTSRRTSEDRLRAIAERETRPCTRCWSPGSPRYLPDGAASPTWCSARSSRTGTGLAPIDWWASWRRCCRCGSTLPPRAVVPRAGRPGAGELPCHPVTPAHAAGDRAHGFGSRARVARVGCARGARTPSGDTRVDRARPGGGAVRGPPATAQFELSLELIETVSGG</sequence>
<comment type="caution">
    <text evidence="2">The sequence shown here is derived from an EMBL/GenBank/DDBJ whole genome shotgun (WGS) entry which is preliminary data.</text>
</comment>